<sequence>MACAPGGGAMTETLVETLDAASFDASTRFETSIDKDDLVYFLLNVGDGDTQLILLPETPGGHRHAVVVDCATTKKLPQLVAKLGGVGLLKEPPPGRPLFELVVATHPHQDHIGGMPEFLDKFGDQIGEFWEPGYFHTVAAYAEMMRVIEDLDSAGHSVRHSQPTAGYTRYIGHVQVMTLTPAISLRNRFDTYGIEINNSSIAMRLEFPASRVVQQSPDREFVRPRTQRLLLGADAQTVSWAHALTDFPELHPDESAAASALRVALGKDPLKADVFKVPHHLSKHGLSLELVEQIAPALSLVSSVAGGGKYNFPHTVSQQAIREALQAVSSGKIKRKADHELGIHYTSAKDSTNKALGTICVVISPTGKRSLWRFGDRPADMVDLNAARRWTTK</sequence>
<dbReference type="Gene3D" id="3.60.15.10">
    <property type="entry name" value="Ribonuclease Z/Hydroxyacylglutathione hydrolase-like"/>
    <property type="match status" value="1"/>
</dbReference>
<dbReference type="PANTHER" id="PTHR30619">
    <property type="entry name" value="DNA INTERNALIZATION/COMPETENCE PROTEIN COMEC/REC2"/>
    <property type="match status" value="1"/>
</dbReference>
<organism evidence="2 3">
    <name type="scientific">Kribbella pittospori</name>
    <dbReference type="NCBI Taxonomy" id="722689"/>
    <lineage>
        <taxon>Bacteria</taxon>
        <taxon>Bacillati</taxon>
        <taxon>Actinomycetota</taxon>
        <taxon>Actinomycetes</taxon>
        <taxon>Propionibacteriales</taxon>
        <taxon>Kribbellaceae</taxon>
        <taxon>Kribbella</taxon>
    </lineage>
</organism>
<dbReference type="Pfam" id="PF00753">
    <property type="entry name" value="Lactamase_B"/>
    <property type="match status" value="1"/>
</dbReference>
<dbReference type="PANTHER" id="PTHR30619:SF1">
    <property type="entry name" value="RECOMBINATION PROTEIN 2"/>
    <property type="match status" value="1"/>
</dbReference>
<comment type="caution">
    <text evidence="2">The sequence shown here is derived from an EMBL/GenBank/DDBJ whole genome shotgun (WGS) entry which is preliminary data.</text>
</comment>
<dbReference type="InterPro" id="IPR036866">
    <property type="entry name" value="RibonucZ/Hydroxyglut_hydro"/>
</dbReference>
<evidence type="ECO:0000259" key="1">
    <source>
        <dbReference type="Pfam" id="PF00753"/>
    </source>
</evidence>
<gene>
    <name evidence="2" type="ORF">E0H73_39535</name>
</gene>
<protein>
    <submittedName>
        <fullName evidence="2">MBL fold metallo-hydrolase</fullName>
    </submittedName>
</protein>
<dbReference type="Proteomes" id="UP000291144">
    <property type="component" value="Unassembled WGS sequence"/>
</dbReference>
<name>A0A4R0KFE7_9ACTN</name>
<dbReference type="GO" id="GO:0016787">
    <property type="term" value="F:hydrolase activity"/>
    <property type="evidence" value="ECO:0007669"/>
    <property type="project" value="UniProtKB-KW"/>
</dbReference>
<dbReference type="SUPFAM" id="SSF56281">
    <property type="entry name" value="Metallo-hydrolase/oxidoreductase"/>
    <property type="match status" value="1"/>
</dbReference>
<accession>A0A4R0KFE7</accession>
<dbReference type="InterPro" id="IPR052159">
    <property type="entry name" value="Competence_DNA_uptake"/>
</dbReference>
<keyword evidence="2" id="KW-0378">Hydrolase</keyword>
<evidence type="ECO:0000313" key="3">
    <source>
        <dbReference type="Proteomes" id="UP000291144"/>
    </source>
</evidence>
<keyword evidence="3" id="KW-1185">Reference proteome</keyword>
<dbReference type="InterPro" id="IPR001279">
    <property type="entry name" value="Metallo-B-lactamas"/>
</dbReference>
<proteinExistence type="predicted"/>
<dbReference type="EMBL" id="SJKB01000020">
    <property type="protein sequence ID" value="TCC54245.1"/>
    <property type="molecule type" value="Genomic_DNA"/>
</dbReference>
<evidence type="ECO:0000313" key="2">
    <source>
        <dbReference type="EMBL" id="TCC54245.1"/>
    </source>
</evidence>
<reference evidence="2 3" key="1">
    <citation type="submission" date="2019-02" db="EMBL/GenBank/DDBJ databases">
        <title>Kribbella capetownensis sp. nov. and Kribbella speibonae sp. nov., isolated from soil.</title>
        <authorList>
            <person name="Curtis S.M."/>
            <person name="Norton I."/>
            <person name="Everest G.J."/>
            <person name="Meyers P.R."/>
        </authorList>
    </citation>
    <scope>NUCLEOTIDE SEQUENCE [LARGE SCALE GENOMIC DNA]</scope>
    <source>
        <strain evidence="2 3">NRRL B-24813</strain>
    </source>
</reference>
<dbReference type="OrthoDB" id="7177610at2"/>
<dbReference type="AlphaFoldDB" id="A0A4R0KFE7"/>
<feature type="domain" description="Metallo-beta-lactamase" evidence="1">
    <location>
        <begin position="65"/>
        <end position="141"/>
    </location>
</feature>